<name>A0A8K0NFY8_9HYPO</name>
<gene>
    <name evidence="2" type="ORF">E4U42_007821</name>
</gene>
<evidence type="ECO:0000313" key="2">
    <source>
        <dbReference type="EMBL" id="KAG5916028.1"/>
    </source>
</evidence>
<keyword evidence="3" id="KW-1185">Reference proteome</keyword>
<dbReference type="AlphaFoldDB" id="A0A8K0NFY8"/>
<dbReference type="Proteomes" id="UP000811619">
    <property type="component" value="Unassembled WGS sequence"/>
</dbReference>
<organism evidence="2 3">
    <name type="scientific">Claviceps africana</name>
    <dbReference type="NCBI Taxonomy" id="83212"/>
    <lineage>
        <taxon>Eukaryota</taxon>
        <taxon>Fungi</taxon>
        <taxon>Dikarya</taxon>
        <taxon>Ascomycota</taxon>
        <taxon>Pezizomycotina</taxon>
        <taxon>Sordariomycetes</taxon>
        <taxon>Hypocreomycetidae</taxon>
        <taxon>Hypocreales</taxon>
        <taxon>Clavicipitaceae</taxon>
        <taxon>Claviceps</taxon>
    </lineage>
</organism>
<protein>
    <submittedName>
        <fullName evidence="2">Uncharacterized protein</fullName>
    </submittedName>
</protein>
<evidence type="ECO:0000256" key="1">
    <source>
        <dbReference type="SAM" id="MobiDB-lite"/>
    </source>
</evidence>
<evidence type="ECO:0000313" key="3">
    <source>
        <dbReference type="Proteomes" id="UP000811619"/>
    </source>
</evidence>
<reference evidence="2" key="1">
    <citation type="journal article" date="2020" name="bioRxiv">
        <title>Whole genome comparisons of ergot fungi reveals the divergence and evolution of species within the genus Claviceps are the result of varying mechanisms driving genome evolution and host range expansion.</title>
        <authorList>
            <person name="Wyka S.A."/>
            <person name="Mondo S.J."/>
            <person name="Liu M."/>
            <person name="Dettman J."/>
            <person name="Nalam V."/>
            <person name="Broders K.D."/>
        </authorList>
    </citation>
    <scope>NUCLEOTIDE SEQUENCE</scope>
    <source>
        <strain evidence="2">CCC 489</strain>
    </source>
</reference>
<dbReference type="EMBL" id="SRPY01000927">
    <property type="protein sequence ID" value="KAG5916028.1"/>
    <property type="molecule type" value="Genomic_DNA"/>
</dbReference>
<sequence length="93" mass="10274">MACCVSLLADEDSGFEASNQTKSCSSQFSSEGEEVLYSYDKTLQRIPCASRVAMYDVAESRTRRHEARVQVSPDRTESLSGSSSLEVTRADIR</sequence>
<proteinExistence type="predicted"/>
<accession>A0A8K0NFY8</accession>
<comment type="caution">
    <text evidence="2">The sequence shown here is derived from an EMBL/GenBank/DDBJ whole genome shotgun (WGS) entry which is preliminary data.</text>
</comment>
<feature type="region of interest" description="Disordered" evidence="1">
    <location>
        <begin position="65"/>
        <end position="93"/>
    </location>
</feature>